<feature type="compositionally biased region" description="Low complexity" evidence="1">
    <location>
        <begin position="372"/>
        <end position="382"/>
    </location>
</feature>
<dbReference type="NCBIfam" id="NF033516">
    <property type="entry name" value="transpos_IS3"/>
    <property type="match status" value="1"/>
</dbReference>
<dbReference type="InterPro" id="IPR009057">
    <property type="entry name" value="Homeodomain-like_sf"/>
</dbReference>
<name>A0ABS5G0R2_9BRAD</name>
<dbReference type="InterPro" id="IPR001584">
    <property type="entry name" value="Integrase_cat-core"/>
</dbReference>
<keyword evidence="4" id="KW-1185">Reference proteome</keyword>
<evidence type="ECO:0000313" key="4">
    <source>
        <dbReference type="Proteomes" id="UP001314635"/>
    </source>
</evidence>
<dbReference type="RefSeq" id="WP_172235933.1">
    <property type="nucleotide sequence ID" value="NZ_JABFDP010000005.1"/>
</dbReference>
<evidence type="ECO:0000259" key="2">
    <source>
        <dbReference type="PROSITE" id="PS50994"/>
    </source>
</evidence>
<dbReference type="Proteomes" id="UP001314635">
    <property type="component" value="Unassembled WGS sequence"/>
</dbReference>
<dbReference type="Gene3D" id="3.30.420.10">
    <property type="entry name" value="Ribonuclease H-like superfamily/Ribonuclease H"/>
    <property type="match status" value="1"/>
</dbReference>
<dbReference type="PANTHER" id="PTHR47515">
    <property type="entry name" value="LOW CALCIUM RESPONSE LOCUS PROTEIN T"/>
    <property type="match status" value="1"/>
</dbReference>
<dbReference type="EMBL" id="JAFCLK010000002">
    <property type="protein sequence ID" value="MBR1134649.1"/>
    <property type="molecule type" value="Genomic_DNA"/>
</dbReference>
<feature type="region of interest" description="Disordered" evidence="1">
    <location>
        <begin position="372"/>
        <end position="396"/>
    </location>
</feature>
<dbReference type="PANTHER" id="PTHR47515:SF1">
    <property type="entry name" value="BLR2054 PROTEIN"/>
    <property type="match status" value="1"/>
</dbReference>
<gene>
    <name evidence="3" type="ORF">JQ619_02610</name>
</gene>
<dbReference type="SUPFAM" id="SSF46689">
    <property type="entry name" value="Homeodomain-like"/>
    <property type="match status" value="1"/>
</dbReference>
<dbReference type="InterPro" id="IPR025948">
    <property type="entry name" value="HTH-like_dom"/>
</dbReference>
<dbReference type="Pfam" id="PF13683">
    <property type="entry name" value="rve_3"/>
    <property type="match status" value="1"/>
</dbReference>
<dbReference type="InterPro" id="IPR048020">
    <property type="entry name" value="Transpos_IS3"/>
</dbReference>
<dbReference type="PROSITE" id="PS50994">
    <property type="entry name" value="INTEGRASE"/>
    <property type="match status" value="1"/>
</dbReference>
<feature type="domain" description="Integrase catalytic" evidence="2">
    <location>
        <begin position="196"/>
        <end position="360"/>
    </location>
</feature>
<organism evidence="3 4">
    <name type="scientific">Bradyrhizobium denitrificans</name>
    <dbReference type="NCBI Taxonomy" id="2734912"/>
    <lineage>
        <taxon>Bacteria</taxon>
        <taxon>Pseudomonadati</taxon>
        <taxon>Pseudomonadota</taxon>
        <taxon>Alphaproteobacteria</taxon>
        <taxon>Hyphomicrobiales</taxon>
        <taxon>Nitrobacteraceae</taxon>
        <taxon>Bradyrhizobium</taxon>
    </lineage>
</organism>
<dbReference type="InterPro" id="IPR012337">
    <property type="entry name" value="RNaseH-like_sf"/>
</dbReference>
<dbReference type="Pfam" id="PF13276">
    <property type="entry name" value="HTH_21"/>
    <property type="match status" value="1"/>
</dbReference>
<comment type="caution">
    <text evidence="3">The sequence shown here is derived from an EMBL/GenBank/DDBJ whole genome shotgun (WGS) entry which is preliminary data.</text>
</comment>
<dbReference type="InterPro" id="IPR036397">
    <property type="entry name" value="RNaseH_sf"/>
</dbReference>
<evidence type="ECO:0000256" key="1">
    <source>
        <dbReference type="SAM" id="MobiDB-lite"/>
    </source>
</evidence>
<dbReference type="Pfam" id="PF01527">
    <property type="entry name" value="HTH_Tnp_1"/>
    <property type="match status" value="1"/>
</dbReference>
<accession>A0ABS5G0R2</accession>
<reference evidence="4" key="1">
    <citation type="journal article" date="2021" name="ISME J.">
        <title>Evolutionary origin and ecological implication of a unique nif island in free-living Bradyrhizobium lineages.</title>
        <authorList>
            <person name="Tao J."/>
        </authorList>
    </citation>
    <scope>NUCLEOTIDE SEQUENCE [LARGE SCALE GENOMIC DNA]</scope>
    <source>
        <strain evidence="4">SZCCT0094</strain>
    </source>
</reference>
<sequence length="396" mass="44949">MKRSRFTEEQIIGILKEHEAGVPVADLCRKHGVSDASIYKWKAKFGGMDVSEAKRRKTLEDENTRLKRLLADAMLDNAALKDLPGKEVVTPAAKRKAVAHLVDVHGMSERRACKAIGCCRMTVRYQTSRADDAGLRERMRATAHERRRFGYRRLHVLLKREGYLVNHKKLFRLYREERLTVRRRGGRKRALGTRAPMKVPLFANDRWSLDFVSDQMTDGRRFRVLTVVDDCTRECLALVADTSLSGARVARELDRLVAERGKPKMMVSDNGSELTSNAILTWADQSRIAWHYIAPGKPMQNAFIESFNGRLRDEMLNETLFTSLGQARVALRCWQADYNDVRPHSQLGWKTPSEFAATCNPRRDLALRYAESSAPAPAATTAHMGTSNRPNELRPG</sequence>
<dbReference type="SUPFAM" id="SSF53098">
    <property type="entry name" value="Ribonuclease H-like"/>
    <property type="match status" value="1"/>
</dbReference>
<proteinExistence type="predicted"/>
<dbReference type="InterPro" id="IPR002514">
    <property type="entry name" value="Transposase_8"/>
</dbReference>
<evidence type="ECO:0000313" key="3">
    <source>
        <dbReference type="EMBL" id="MBR1134649.1"/>
    </source>
</evidence>
<protein>
    <submittedName>
        <fullName evidence="3">IS3 family transposase</fullName>
    </submittedName>
</protein>